<organism evidence="1 2">
    <name type="scientific">Acaulospora morrowiae</name>
    <dbReference type="NCBI Taxonomy" id="94023"/>
    <lineage>
        <taxon>Eukaryota</taxon>
        <taxon>Fungi</taxon>
        <taxon>Fungi incertae sedis</taxon>
        <taxon>Mucoromycota</taxon>
        <taxon>Glomeromycotina</taxon>
        <taxon>Glomeromycetes</taxon>
        <taxon>Diversisporales</taxon>
        <taxon>Acaulosporaceae</taxon>
        <taxon>Acaulospora</taxon>
    </lineage>
</organism>
<comment type="caution">
    <text evidence="1">The sequence shown here is derived from an EMBL/GenBank/DDBJ whole genome shotgun (WGS) entry which is preliminary data.</text>
</comment>
<reference evidence="1" key="1">
    <citation type="submission" date="2021-06" db="EMBL/GenBank/DDBJ databases">
        <authorList>
            <person name="Kallberg Y."/>
            <person name="Tangrot J."/>
            <person name="Rosling A."/>
        </authorList>
    </citation>
    <scope>NUCLEOTIDE SEQUENCE</scope>
    <source>
        <strain evidence="1">CL551</strain>
    </source>
</reference>
<evidence type="ECO:0000313" key="1">
    <source>
        <dbReference type="EMBL" id="CAG8707917.1"/>
    </source>
</evidence>
<gene>
    <name evidence="1" type="ORF">AMORRO_LOCUS12528</name>
</gene>
<dbReference type="OrthoDB" id="412814at2759"/>
<feature type="non-terminal residue" evidence="1">
    <location>
        <position position="1"/>
    </location>
</feature>
<protein>
    <submittedName>
        <fullName evidence="1">6594_t:CDS:1</fullName>
    </submittedName>
</protein>
<dbReference type="InterPro" id="IPR037151">
    <property type="entry name" value="AlkB-like_sf"/>
</dbReference>
<dbReference type="EMBL" id="CAJVPV010018608">
    <property type="protein sequence ID" value="CAG8707917.1"/>
    <property type="molecule type" value="Genomic_DNA"/>
</dbReference>
<keyword evidence="2" id="KW-1185">Reference proteome</keyword>
<dbReference type="AlphaFoldDB" id="A0A9N9HVD5"/>
<sequence length="56" mass="6390">GSARYNWAHGIEATTMDTIGDERIIRSLRVSVTLRKMKDEGISDNDLHVKMLNMRS</sequence>
<dbReference type="Gene3D" id="2.60.120.590">
    <property type="entry name" value="Alpha-ketoglutarate-dependent dioxygenase AlkB-like"/>
    <property type="match status" value="1"/>
</dbReference>
<evidence type="ECO:0000313" key="2">
    <source>
        <dbReference type="Proteomes" id="UP000789342"/>
    </source>
</evidence>
<dbReference type="Proteomes" id="UP000789342">
    <property type="component" value="Unassembled WGS sequence"/>
</dbReference>
<proteinExistence type="predicted"/>
<accession>A0A9N9HVD5</accession>
<name>A0A9N9HVD5_9GLOM</name>